<keyword evidence="3" id="KW-1185">Reference proteome</keyword>
<protein>
    <submittedName>
        <fullName evidence="2">Uncharacterized protein</fullName>
    </submittedName>
</protein>
<feature type="transmembrane region" description="Helical" evidence="1">
    <location>
        <begin position="113"/>
        <end position="132"/>
    </location>
</feature>
<reference evidence="3" key="1">
    <citation type="submission" date="2016-12" db="EMBL/GenBank/DDBJ databases">
        <authorList>
            <person name="Varghese N."/>
            <person name="Submissions S."/>
        </authorList>
    </citation>
    <scope>NUCLEOTIDE SEQUENCE [LARGE SCALE GENOMIC DNA]</scope>
    <source>
        <strain evidence="3">DSM 45599</strain>
    </source>
</reference>
<name>A0A1N5UY57_9ACTN</name>
<dbReference type="Proteomes" id="UP000185124">
    <property type="component" value="Unassembled WGS sequence"/>
</dbReference>
<feature type="transmembrane region" description="Helical" evidence="1">
    <location>
        <begin position="76"/>
        <end position="93"/>
    </location>
</feature>
<evidence type="ECO:0000256" key="1">
    <source>
        <dbReference type="SAM" id="Phobius"/>
    </source>
</evidence>
<feature type="transmembrane region" description="Helical" evidence="1">
    <location>
        <begin position="49"/>
        <end position="69"/>
    </location>
</feature>
<evidence type="ECO:0000313" key="3">
    <source>
        <dbReference type="Proteomes" id="UP000185124"/>
    </source>
</evidence>
<keyword evidence="1" id="KW-0812">Transmembrane</keyword>
<accession>A0A1N5UY57</accession>
<evidence type="ECO:0000313" key="2">
    <source>
        <dbReference type="EMBL" id="SIM65336.1"/>
    </source>
</evidence>
<keyword evidence="1" id="KW-0472">Membrane</keyword>
<proteinExistence type="predicted"/>
<gene>
    <name evidence="2" type="ORF">SAMN04489832_1218</name>
</gene>
<keyword evidence="1" id="KW-1133">Transmembrane helix</keyword>
<organism evidence="2 3">
    <name type="scientific">Micromonospora cremea</name>
    <dbReference type="NCBI Taxonomy" id="709881"/>
    <lineage>
        <taxon>Bacteria</taxon>
        <taxon>Bacillati</taxon>
        <taxon>Actinomycetota</taxon>
        <taxon>Actinomycetes</taxon>
        <taxon>Micromonosporales</taxon>
        <taxon>Micromonosporaceae</taxon>
        <taxon>Micromonospora</taxon>
    </lineage>
</organism>
<dbReference type="OrthoDB" id="5196070at2"/>
<dbReference type="AlphaFoldDB" id="A0A1N5UY57"/>
<sequence>MSAGRWRDVPRAVRLAVSVAVLVFAYGTVVHLLQLLVPELRPQLTLPGGLTFYFGSLTLWDPLAALLLAARRRSGLALGCVVLATDATANWYANYVLDPAAGVTPGRIGQAVITALAITFVALTAWLAPWFVRPDERR</sequence>
<feature type="transmembrane region" description="Helical" evidence="1">
    <location>
        <begin position="12"/>
        <end position="37"/>
    </location>
</feature>
<dbReference type="STRING" id="709881.SAMN04489832_1218"/>
<dbReference type="EMBL" id="FSQT01000001">
    <property type="protein sequence ID" value="SIM65336.1"/>
    <property type="molecule type" value="Genomic_DNA"/>
</dbReference>